<evidence type="ECO:0000313" key="2">
    <source>
        <dbReference type="Proteomes" id="UP000251241"/>
    </source>
</evidence>
<dbReference type="Gene3D" id="3.90.180.10">
    <property type="entry name" value="Medium-chain alcohol dehydrogenases, catalytic domain"/>
    <property type="match status" value="1"/>
</dbReference>
<dbReference type="InterPro" id="IPR011032">
    <property type="entry name" value="GroES-like_sf"/>
</dbReference>
<organism evidence="1 2">
    <name type="scientific">Sphingobacterium multivorum</name>
    <dbReference type="NCBI Taxonomy" id="28454"/>
    <lineage>
        <taxon>Bacteria</taxon>
        <taxon>Pseudomonadati</taxon>
        <taxon>Bacteroidota</taxon>
        <taxon>Sphingobacteriia</taxon>
        <taxon>Sphingobacteriales</taxon>
        <taxon>Sphingobacteriaceae</taxon>
        <taxon>Sphingobacterium</taxon>
    </lineage>
</organism>
<dbReference type="Proteomes" id="UP000251241">
    <property type="component" value="Unassembled WGS sequence"/>
</dbReference>
<accession>A0A2X2KMY7</accession>
<name>A0A2X2KMY7_SPHMU</name>
<dbReference type="SUPFAM" id="SSF50129">
    <property type="entry name" value="GroES-like"/>
    <property type="match status" value="1"/>
</dbReference>
<gene>
    <name evidence="1" type="ORF">NCTC11343_00288</name>
</gene>
<evidence type="ECO:0000313" key="1">
    <source>
        <dbReference type="EMBL" id="SPZ83769.1"/>
    </source>
</evidence>
<protein>
    <submittedName>
        <fullName evidence="1">Uncharacterized protein</fullName>
    </submittedName>
</protein>
<dbReference type="RefSeq" id="WP_112373613.1">
    <property type="nucleotide sequence ID" value="NZ_UAUU01000002.1"/>
</dbReference>
<proteinExistence type="predicted"/>
<sequence>MNAVILDKDNQLINAEVELPQLKSNEVKIKILASALNPIDYQMRENEFERRYIFSPILGREGQELSQIKVQM</sequence>
<reference evidence="1 2" key="1">
    <citation type="submission" date="2018-06" db="EMBL/GenBank/DDBJ databases">
        <authorList>
            <consortium name="Pathogen Informatics"/>
            <person name="Doyle S."/>
        </authorList>
    </citation>
    <scope>NUCLEOTIDE SEQUENCE [LARGE SCALE GENOMIC DNA]</scope>
    <source>
        <strain evidence="1 2">NCTC11343</strain>
    </source>
</reference>
<dbReference type="EMBL" id="UAUU01000002">
    <property type="protein sequence ID" value="SPZ83769.1"/>
    <property type="molecule type" value="Genomic_DNA"/>
</dbReference>
<dbReference type="AlphaFoldDB" id="A0A2X2KMY7"/>